<accession>A0AAE0YBS1</accession>
<proteinExistence type="predicted"/>
<name>A0AAE0YBS1_9GAST</name>
<sequence>MTNRIYILDNSITSSLGGQGRGFTNLTVVPPDAGDEEESVLCHSQLSSLITILDNPLRVLESKHAYIKP</sequence>
<keyword evidence="2" id="KW-1185">Reference proteome</keyword>
<dbReference type="AlphaFoldDB" id="A0AAE0YBS1"/>
<dbReference type="EMBL" id="JAWDGP010006502">
    <property type="protein sequence ID" value="KAK3739769.1"/>
    <property type="molecule type" value="Genomic_DNA"/>
</dbReference>
<organism evidence="1 2">
    <name type="scientific">Elysia crispata</name>
    <name type="common">lettuce slug</name>
    <dbReference type="NCBI Taxonomy" id="231223"/>
    <lineage>
        <taxon>Eukaryota</taxon>
        <taxon>Metazoa</taxon>
        <taxon>Spiralia</taxon>
        <taxon>Lophotrochozoa</taxon>
        <taxon>Mollusca</taxon>
        <taxon>Gastropoda</taxon>
        <taxon>Heterobranchia</taxon>
        <taxon>Euthyneura</taxon>
        <taxon>Panpulmonata</taxon>
        <taxon>Sacoglossa</taxon>
        <taxon>Placobranchoidea</taxon>
        <taxon>Plakobranchidae</taxon>
        <taxon>Elysia</taxon>
    </lineage>
</organism>
<evidence type="ECO:0000313" key="1">
    <source>
        <dbReference type="EMBL" id="KAK3739769.1"/>
    </source>
</evidence>
<dbReference type="Proteomes" id="UP001283361">
    <property type="component" value="Unassembled WGS sequence"/>
</dbReference>
<comment type="caution">
    <text evidence="1">The sequence shown here is derived from an EMBL/GenBank/DDBJ whole genome shotgun (WGS) entry which is preliminary data.</text>
</comment>
<protein>
    <submittedName>
        <fullName evidence="1">Uncharacterized protein</fullName>
    </submittedName>
</protein>
<gene>
    <name evidence="1" type="ORF">RRG08_028208</name>
</gene>
<evidence type="ECO:0000313" key="2">
    <source>
        <dbReference type="Proteomes" id="UP001283361"/>
    </source>
</evidence>
<reference evidence="1" key="1">
    <citation type="journal article" date="2023" name="G3 (Bethesda)">
        <title>A reference genome for the long-term kleptoplast-retaining sea slug Elysia crispata morphotype clarki.</title>
        <authorList>
            <person name="Eastman K.E."/>
            <person name="Pendleton A.L."/>
            <person name="Shaikh M.A."/>
            <person name="Suttiyut T."/>
            <person name="Ogas R."/>
            <person name="Tomko P."/>
            <person name="Gavelis G."/>
            <person name="Widhalm J.R."/>
            <person name="Wisecaver J.H."/>
        </authorList>
    </citation>
    <scope>NUCLEOTIDE SEQUENCE</scope>
    <source>
        <strain evidence="1">ECLA1</strain>
    </source>
</reference>